<reference evidence="1 2" key="1">
    <citation type="journal article" date="2009" name="PLoS Genet.">
        <title>Genomic analysis of the basal lineage fungus Rhizopus oryzae reveals a whole-genome duplication.</title>
        <authorList>
            <person name="Ma L.-J."/>
            <person name="Ibrahim A.S."/>
            <person name="Skory C."/>
            <person name="Grabherr M.G."/>
            <person name="Burger G."/>
            <person name="Butler M."/>
            <person name="Elias M."/>
            <person name="Idnurm A."/>
            <person name="Lang B.F."/>
            <person name="Sone T."/>
            <person name="Abe A."/>
            <person name="Calvo S.E."/>
            <person name="Corrochano L.M."/>
            <person name="Engels R."/>
            <person name="Fu J."/>
            <person name="Hansberg W."/>
            <person name="Kim J.-M."/>
            <person name="Kodira C.D."/>
            <person name="Koehrsen M.J."/>
            <person name="Liu B."/>
            <person name="Miranda-Saavedra D."/>
            <person name="O'Leary S."/>
            <person name="Ortiz-Castellanos L."/>
            <person name="Poulter R."/>
            <person name="Rodriguez-Romero J."/>
            <person name="Ruiz-Herrera J."/>
            <person name="Shen Y.-Q."/>
            <person name="Zeng Q."/>
            <person name="Galagan J."/>
            <person name="Birren B.W."/>
            <person name="Cuomo C.A."/>
            <person name="Wickes B.L."/>
        </authorList>
    </citation>
    <scope>NUCLEOTIDE SEQUENCE [LARGE SCALE GENOMIC DNA]</scope>
    <source>
        <strain evidence="2">RA 99-880 / ATCC MYA-4621 / FGSC 9543 / NRRL 43880</strain>
    </source>
</reference>
<evidence type="ECO:0000313" key="1">
    <source>
        <dbReference type="EMBL" id="EIE88196.1"/>
    </source>
</evidence>
<gene>
    <name evidence="1" type="ORF">RO3G_12907</name>
</gene>
<dbReference type="GeneID" id="93619872"/>
<accession>I1CIB6</accession>
<name>I1CIB6_RHIO9</name>
<dbReference type="VEuPathDB" id="FungiDB:RO3G_12907"/>
<dbReference type="RefSeq" id="XP_067523592.1">
    <property type="nucleotide sequence ID" value="XM_067667491.1"/>
</dbReference>
<proteinExistence type="predicted"/>
<dbReference type="EMBL" id="CH476742">
    <property type="protein sequence ID" value="EIE88196.1"/>
    <property type="molecule type" value="Genomic_DNA"/>
</dbReference>
<evidence type="ECO:0000313" key="2">
    <source>
        <dbReference type="Proteomes" id="UP000009138"/>
    </source>
</evidence>
<dbReference type="Proteomes" id="UP000009138">
    <property type="component" value="Unassembled WGS sequence"/>
</dbReference>
<protein>
    <submittedName>
        <fullName evidence="1">Uncharacterized protein</fullName>
    </submittedName>
</protein>
<dbReference type="InParanoid" id="I1CIB6"/>
<sequence length="56" mass="6164">MRAFLKPTFNLCFMSFPSDSSCTPTDVDPSKQLDGVGSVFTLNSPCEIFADNKVEK</sequence>
<keyword evidence="2" id="KW-1185">Reference proteome</keyword>
<dbReference type="AlphaFoldDB" id="I1CIB6"/>
<organism evidence="1 2">
    <name type="scientific">Rhizopus delemar (strain RA 99-880 / ATCC MYA-4621 / FGSC 9543 / NRRL 43880)</name>
    <name type="common">Mucormycosis agent</name>
    <name type="synonym">Rhizopus arrhizus var. delemar</name>
    <dbReference type="NCBI Taxonomy" id="246409"/>
    <lineage>
        <taxon>Eukaryota</taxon>
        <taxon>Fungi</taxon>
        <taxon>Fungi incertae sedis</taxon>
        <taxon>Mucoromycota</taxon>
        <taxon>Mucoromycotina</taxon>
        <taxon>Mucoromycetes</taxon>
        <taxon>Mucorales</taxon>
        <taxon>Mucorineae</taxon>
        <taxon>Rhizopodaceae</taxon>
        <taxon>Rhizopus</taxon>
    </lineage>
</organism>